<dbReference type="EMBL" id="JAIWYP010000008">
    <property type="protein sequence ID" value="KAH3782908.1"/>
    <property type="molecule type" value="Genomic_DNA"/>
</dbReference>
<evidence type="ECO:0000256" key="1">
    <source>
        <dbReference type="SAM" id="MobiDB-lite"/>
    </source>
</evidence>
<sequence>MDSGLEGVSQYGARKKAPRKKAPSTNFASAEKSPFIDLPVRKKAPSSFCQCGKKPLRRFASAEKSPFDNLPVRKKAPSK</sequence>
<dbReference type="EMBL" id="JAIWYP010000011">
    <property type="protein sequence ID" value="KAH3740054.1"/>
    <property type="molecule type" value="Genomic_DNA"/>
</dbReference>
<dbReference type="EMBL" id="JAIWYP010000002">
    <property type="protein sequence ID" value="KAH3876022.1"/>
    <property type="molecule type" value="Genomic_DNA"/>
</dbReference>
<name>A0A9D4EP91_DREPO</name>
<evidence type="ECO:0000313" key="2">
    <source>
        <dbReference type="EMBL" id="KAH3693100.1"/>
    </source>
</evidence>
<evidence type="ECO:0000313" key="16">
    <source>
        <dbReference type="Proteomes" id="UP000828390"/>
    </source>
</evidence>
<evidence type="ECO:0000313" key="7">
    <source>
        <dbReference type="EMBL" id="KAH3740054.1"/>
    </source>
</evidence>
<evidence type="ECO:0000313" key="8">
    <source>
        <dbReference type="EMBL" id="KAH3772325.1"/>
    </source>
</evidence>
<dbReference type="EMBL" id="JAIWYP010000006">
    <property type="protein sequence ID" value="KAH3815713.1"/>
    <property type="molecule type" value="Genomic_DNA"/>
</dbReference>
<reference evidence="9" key="2">
    <citation type="submission" date="2020-11" db="EMBL/GenBank/DDBJ databases">
        <authorList>
            <person name="McCartney M.A."/>
            <person name="Auch B."/>
            <person name="Kono T."/>
            <person name="Mallez S."/>
            <person name="Becker A."/>
            <person name="Gohl D.M."/>
            <person name="Silverstein K.A.T."/>
            <person name="Koren S."/>
            <person name="Bechman K.B."/>
            <person name="Herman A."/>
            <person name="Abrahante J.E."/>
            <person name="Garbe J."/>
        </authorList>
    </citation>
    <scope>NUCLEOTIDE SEQUENCE</scope>
    <source>
        <strain evidence="9">Duluth1</strain>
        <tissue evidence="9">Whole animal</tissue>
    </source>
</reference>
<accession>A0A9D4EP91</accession>
<proteinExistence type="predicted"/>
<dbReference type="EMBL" id="JAIWYP010000014">
    <property type="protein sequence ID" value="KAH3709385.1"/>
    <property type="molecule type" value="Genomic_DNA"/>
</dbReference>
<dbReference type="EMBL" id="JAIWYP010000007">
    <property type="protein sequence ID" value="KAH3796007.1"/>
    <property type="molecule type" value="Genomic_DNA"/>
</dbReference>
<dbReference type="EMBL" id="JAIWYP010000012">
    <property type="protein sequence ID" value="KAH3729266.1"/>
    <property type="molecule type" value="Genomic_DNA"/>
</dbReference>
<evidence type="ECO:0000313" key="11">
    <source>
        <dbReference type="EMBL" id="KAH3796007.1"/>
    </source>
</evidence>
<dbReference type="EMBL" id="JAIWYP010000013">
    <property type="protein sequence ID" value="KAH3716987.1"/>
    <property type="molecule type" value="Genomic_DNA"/>
</dbReference>
<dbReference type="AlphaFoldDB" id="A0A9D4EP91"/>
<dbReference type="EMBL" id="JAIWYP010000016">
    <property type="protein sequence ID" value="KAH3698348.1"/>
    <property type="molecule type" value="Genomic_DNA"/>
</dbReference>
<dbReference type="Proteomes" id="UP000828390">
    <property type="component" value="Unassembled WGS sequence"/>
</dbReference>
<keyword evidence="16" id="KW-1185">Reference proteome</keyword>
<dbReference type="EMBL" id="JAIWYP010000003">
    <property type="protein sequence ID" value="KAH3847861.1"/>
    <property type="molecule type" value="Genomic_DNA"/>
</dbReference>
<evidence type="ECO:0000313" key="9">
    <source>
        <dbReference type="EMBL" id="KAH3782908.1"/>
    </source>
</evidence>
<dbReference type="EMBL" id="JAIWYP010000005">
    <property type="protein sequence ID" value="KAH3823599.1"/>
    <property type="molecule type" value="Genomic_DNA"/>
</dbReference>
<evidence type="ECO:0000313" key="4">
    <source>
        <dbReference type="EMBL" id="KAH3709385.1"/>
    </source>
</evidence>
<dbReference type="EMBL" id="JAIWYP010000009">
    <property type="protein sequence ID" value="KAH3772325.1"/>
    <property type="molecule type" value="Genomic_DNA"/>
</dbReference>
<evidence type="ECO:0000313" key="14">
    <source>
        <dbReference type="EMBL" id="KAH3847861.1"/>
    </source>
</evidence>
<evidence type="ECO:0000313" key="13">
    <source>
        <dbReference type="EMBL" id="KAH3823599.1"/>
    </source>
</evidence>
<protein>
    <submittedName>
        <fullName evidence="9">Uncharacterized protein</fullName>
    </submittedName>
</protein>
<evidence type="ECO:0000313" key="10">
    <source>
        <dbReference type="EMBL" id="KAH3792720.1"/>
    </source>
</evidence>
<evidence type="ECO:0000313" key="15">
    <source>
        <dbReference type="EMBL" id="KAH3876022.1"/>
    </source>
</evidence>
<dbReference type="EMBL" id="JAIWYP010000007">
    <property type="protein sequence ID" value="KAH3792720.1"/>
    <property type="molecule type" value="Genomic_DNA"/>
</dbReference>
<feature type="region of interest" description="Disordered" evidence="1">
    <location>
        <begin position="1"/>
        <end position="33"/>
    </location>
</feature>
<evidence type="ECO:0000313" key="5">
    <source>
        <dbReference type="EMBL" id="KAH3716987.1"/>
    </source>
</evidence>
<evidence type="ECO:0000313" key="6">
    <source>
        <dbReference type="EMBL" id="KAH3729266.1"/>
    </source>
</evidence>
<feature type="compositionally biased region" description="Basic residues" evidence="1">
    <location>
        <begin position="13"/>
        <end position="22"/>
    </location>
</feature>
<evidence type="ECO:0000313" key="3">
    <source>
        <dbReference type="EMBL" id="KAH3698348.1"/>
    </source>
</evidence>
<comment type="caution">
    <text evidence="9">The sequence shown here is derived from an EMBL/GenBank/DDBJ whole genome shotgun (WGS) entry which is preliminary data.</text>
</comment>
<evidence type="ECO:0000313" key="12">
    <source>
        <dbReference type="EMBL" id="KAH3815713.1"/>
    </source>
</evidence>
<gene>
    <name evidence="15" type="ORF">DPMN_039302</name>
    <name evidence="7" type="ORF">DPMN_046749</name>
    <name evidence="6" type="ORF">DPMN_055233</name>
    <name evidence="5" type="ORF">DPMN_059723</name>
    <name evidence="4" type="ORF">DPMN_068847</name>
    <name evidence="3" type="ORF">DPMN_085867</name>
    <name evidence="14" type="ORF">DPMN_090196</name>
    <name evidence="13" type="ORF">DPMN_125408</name>
    <name evidence="12" type="ORF">DPMN_144244</name>
    <name evidence="10" type="ORF">DPMN_146219</name>
    <name evidence="11" type="ORF">DPMN_149571</name>
    <name evidence="9" type="ORF">DPMN_160832</name>
    <name evidence="8" type="ORF">DPMN_173662</name>
    <name evidence="2" type="ORF">DPMN_192501</name>
</gene>
<dbReference type="EMBL" id="JAIWYP010000017">
    <property type="protein sequence ID" value="KAH3693100.1"/>
    <property type="molecule type" value="Genomic_DNA"/>
</dbReference>
<organism evidence="9 16">
    <name type="scientific">Dreissena polymorpha</name>
    <name type="common">Zebra mussel</name>
    <name type="synonym">Mytilus polymorpha</name>
    <dbReference type="NCBI Taxonomy" id="45954"/>
    <lineage>
        <taxon>Eukaryota</taxon>
        <taxon>Metazoa</taxon>
        <taxon>Spiralia</taxon>
        <taxon>Lophotrochozoa</taxon>
        <taxon>Mollusca</taxon>
        <taxon>Bivalvia</taxon>
        <taxon>Autobranchia</taxon>
        <taxon>Heteroconchia</taxon>
        <taxon>Euheterodonta</taxon>
        <taxon>Imparidentia</taxon>
        <taxon>Neoheterodontei</taxon>
        <taxon>Myida</taxon>
        <taxon>Dreissenoidea</taxon>
        <taxon>Dreissenidae</taxon>
        <taxon>Dreissena</taxon>
    </lineage>
</organism>
<reference evidence="9" key="1">
    <citation type="journal article" date="2019" name="bioRxiv">
        <title>The Genome of the Zebra Mussel, Dreissena polymorpha: A Resource for Invasive Species Research.</title>
        <authorList>
            <person name="McCartney M.A."/>
            <person name="Auch B."/>
            <person name="Kono T."/>
            <person name="Mallez S."/>
            <person name="Zhang Y."/>
            <person name="Obille A."/>
            <person name="Becker A."/>
            <person name="Abrahante J.E."/>
            <person name="Garbe J."/>
            <person name="Badalamenti J.P."/>
            <person name="Herman A."/>
            <person name="Mangelson H."/>
            <person name="Liachko I."/>
            <person name="Sullivan S."/>
            <person name="Sone E.D."/>
            <person name="Koren S."/>
            <person name="Silverstein K.A.T."/>
            <person name="Beckman K.B."/>
            <person name="Gohl D.M."/>
        </authorList>
    </citation>
    <scope>NUCLEOTIDE SEQUENCE</scope>
    <source>
        <strain evidence="9">Duluth1</strain>
        <tissue evidence="9">Whole animal</tissue>
    </source>
</reference>